<dbReference type="EMBL" id="BORT01000011">
    <property type="protein sequence ID" value="GIO48008.1"/>
    <property type="molecule type" value="Genomic_DNA"/>
</dbReference>
<reference evidence="1 2" key="1">
    <citation type="submission" date="2021-03" db="EMBL/GenBank/DDBJ databases">
        <title>Antimicrobial resistance genes in bacteria isolated from Japanese honey, and their potential for conferring macrolide and lincosamide resistance in the American foulbrood pathogen Paenibacillus larvae.</title>
        <authorList>
            <person name="Okamoto M."/>
            <person name="Kumagai M."/>
            <person name="Kanamori H."/>
            <person name="Takamatsu D."/>
        </authorList>
    </citation>
    <scope>NUCLEOTIDE SEQUENCE [LARGE SCALE GENOMIC DNA]</scope>
    <source>
        <strain evidence="1 2">J34TS1</strain>
    </source>
</reference>
<organism evidence="1 2">
    <name type="scientific">Paenibacillus azoreducens</name>
    <dbReference type="NCBI Taxonomy" id="116718"/>
    <lineage>
        <taxon>Bacteria</taxon>
        <taxon>Bacillati</taxon>
        <taxon>Bacillota</taxon>
        <taxon>Bacilli</taxon>
        <taxon>Bacillales</taxon>
        <taxon>Paenibacillaceae</taxon>
        <taxon>Paenibacillus</taxon>
    </lineage>
</organism>
<name>A0A919YE61_9BACL</name>
<accession>A0A919YE61</accession>
<protein>
    <recommendedName>
        <fullName evidence="3">Replicative helicase inhibitor G39P N-terminal domain-containing protein</fullName>
    </recommendedName>
</protein>
<evidence type="ECO:0000313" key="1">
    <source>
        <dbReference type="EMBL" id="GIO48008.1"/>
    </source>
</evidence>
<gene>
    <name evidence="1" type="ORF">J34TS1_27730</name>
</gene>
<sequence>MNKAEVIDLFIEIKREYPNFDDSDENIDRHLKYLMDFPFDTALCNVEHHIKTNKWPPGIAEIRGRLGEQIERDRMRTVTEEYFAERARARQEACPPPPGWKEEVYAKLGRR</sequence>
<evidence type="ECO:0000313" key="2">
    <source>
        <dbReference type="Proteomes" id="UP000682811"/>
    </source>
</evidence>
<comment type="caution">
    <text evidence="1">The sequence shown here is derived from an EMBL/GenBank/DDBJ whole genome shotgun (WGS) entry which is preliminary data.</text>
</comment>
<evidence type="ECO:0008006" key="3">
    <source>
        <dbReference type="Google" id="ProtNLM"/>
    </source>
</evidence>
<dbReference type="AlphaFoldDB" id="A0A919YE61"/>
<keyword evidence="2" id="KW-1185">Reference proteome</keyword>
<proteinExistence type="predicted"/>
<dbReference type="Gene3D" id="1.10.8.200">
    <property type="entry name" value="Replisome organizer (g39p helicase loader/inhibitor protein)"/>
    <property type="match status" value="1"/>
</dbReference>
<dbReference type="Proteomes" id="UP000682811">
    <property type="component" value="Unassembled WGS sequence"/>
</dbReference>
<dbReference type="RefSeq" id="WP_212978746.1">
    <property type="nucleotide sequence ID" value="NZ_AP025343.1"/>
</dbReference>